<dbReference type="PROSITE" id="PS51257">
    <property type="entry name" value="PROKAR_LIPOPROTEIN"/>
    <property type="match status" value="1"/>
</dbReference>
<comment type="caution">
    <text evidence="3">The sequence shown here is derived from an EMBL/GenBank/DDBJ whole genome shotgun (WGS) entry which is preliminary data.</text>
</comment>
<reference evidence="3" key="1">
    <citation type="submission" date="2021-01" db="EMBL/GenBank/DDBJ databases">
        <title>Modified the classification status of verrucomicrobia.</title>
        <authorList>
            <person name="Feng X."/>
        </authorList>
    </citation>
    <scope>NUCLEOTIDE SEQUENCE</scope>
    <source>
        <strain evidence="3">5K15</strain>
    </source>
</reference>
<dbReference type="EMBL" id="JAENIG010000006">
    <property type="protein sequence ID" value="MBK1855405.1"/>
    <property type="molecule type" value="Genomic_DNA"/>
</dbReference>
<organism evidence="3 4">
    <name type="scientific">Oceaniferula flava</name>
    <dbReference type="NCBI Taxonomy" id="2800421"/>
    <lineage>
        <taxon>Bacteria</taxon>
        <taxon>Pseudomonadati</taxon>
        <taxon>Verrucomicrobiota</taxon>
        <taxon>Verrucomicrobiia</taxon>
        <taxon>Verrucomicrobiales</taxon>
        <taxon>Verrucomicrobiaceae</taxon>
        <taxon>Oceaniferula</taxon>
    </lineage>
</organism>
<keyword evidence="4" id="KW-1185">Reference proteome</keyword>
<evidence type="ECO:0000256" key="1">
    <source>
        <dbReference type="SAM" id="SignalP"/>
    </source>
</evidence>
<evidence type="ECO:0000259" key="2">
    <source>
        <dbReference type="Pfam" id="PF11412"/>
    </source>
</evidence>
<name>A0AAE2VCA0_9BACT</name>
<protein>
    <recommendedName>
        <fullName evidence="2">Thiol:disulfide interchange protein DsbD N-terminal domain-containing protein</fullName>
    </recommendedName>
</protein>
<dbReference type="Pfam" id="PF11412">
    <property type="entry name" value="DsbD_N"/>
    <property type="match status" value="1"/>
</dbReference>
<sequence length="279" mass="29678">MKRCALAQLLLAAVACALVQADPVKSGKASAEILVQHKAVPVDGETLVALKITPDAGWHTYWKNPGESGMPTSIQWKLPEGVSLSSLNFPTPVVFEASGMKSLGYEGEVILTAYLKLAIQVQPGPLVLEGKASWLACTDEQCIAGDANLKATIEVLAAGQPAQESAVAKQVLDAHSALPEAATNWQASYQRQGDQFQITIVPPKGTELLSEKLAAYVAAKDTVADGHHGAWKHQDGTLVGTLPVSEYLEELPESFPLLLVEAGDKDGRALEFKCVKSDQ</sequence>
<evidence type="ECO:0000313" key="4">
    <source>
        <dbReference type="Proteomes" id="UP000634206"/>
    </source>
</evidence>
<dbReference type="RefSeq" id="WP_309490018.1">
    <property type="nucleotide sequence ID" value="NZ_JAENIG010000006.1"/>
</dbReference>
<feature type="signal peptide" evidence="1">
    <location>
        <begin position="1"/>
        <end position="21"/>
    </location>
</feature>
<accession>A0AAE2VCA0</accession>
<feature type="chain" id="PRO_5042108613" description="Thiol:disulfide interchange protein DsbD N-terminal domain-containing protein" evidence="1">
    <location>
        <begin position="22"/>
        <end position="279"/>
    </location>
</feature>
<dbReference type="AlphaFoldDB" id="A0AAE2VCA0"/>
<dbReference type="InterPro" id="IPR028250">
    <property type="entry name" value="DsbDN"/>
</dbReference>
<dbReference type="Proteomes" id="UP000634206">
    <property type="component" value="Unassembled WGS sequence"/>
</dbReference>
<feature type="domain" description="Thiol:disulfide interchange protein DsbD N-terminal" evidence="2">
    <location>
        <begin position="33"/>
        <end position="150"/>
    </location>
</feature>
<evidence type="ECO:0000313" key="3">
    <source>
        <dbReference type="EMBL" id="MBK1855405.1"/>
    </source>
</evidence>
<keyword evidence="1" id="KW-0732">Signal</keyword>
<proteinExistence type="predicted"/>
<gene>
    <name evidence="3" type="ORF">JIN83_10575</name>
</gene>